<protein>
    <submittedName>
        <fullName evidence="1">Uncharacterized protein</fullName>
    </submittedName>
</protein>
<organism evidence="1 2">
    <name type="scientific">Caerostris darwini</name>
    <dbReference type="NCBI Taxonomy" id="1538125"/>
    <lineage>
        <taxon>Eukaryota</taxon>
        <taxon>Metazoa</taxon>
        <taxon>Ecdysozoa</taxon>
        <taxon>Arthropoda</taxon>
        <taxon>Chelicerata</taxon>
        <taxon>Arachnida</taxon>
        <taxon>Araneae</taxon>
        <taxon>Araneomorphae</taxon>
        <taxon>Entelegynae</taxon>
        <taxon>Araneoidea</taxon>
        <taxon>Araneidae</taxon>
        <taxon>Caerostris</taxon>
    </lineage>
</organism>
<gene>
    <name evidence="1" type="ORF">CDAR_503831</name>
</gene>
<keyword evidence="2" id="KW-1185">Reference proteome</keyword>
<dbReference type="EMBL" id="BPLQ01002661">
    <property type="protein sequence ID" value="GIX94842.1"/>
    <property type="molecule type" value="Genomic_DNA"/>
</dbReference>
<evidence type="ECO:0000313" key="2">
    <source>
        <dbReference type="Proteomes" id="UP001054837"/>
    </source>
</evidence>
<dbReference type="Proteomes" id="UP001054837">
    <property type="component" value="Unassembled WGS sequence"/>
</dbReference>
<reference evidence="1 2" key="1">
    <citation type="submission" date="2021-06" db="EMBL/GenBank/DDBJ databases">
        <title>Caerostris darwini draft genome.</title>
        <authorList>
            <person name="Kono N."/>
            <person name="Arakawa K."/>
        </authorList>
    </citation>
    <scope>NUCLEOTIDE SEQUENCE [LARGE SCALE GENOMIC DNA]</scope>
</reference>
<proteinExistence type="predicted"/>
<sequence>MGNSRQFNLSNSIVHKLLRKESKDCFQMTFSNKYIFANGYCNNNKTNNVLIEPMQLSIEARLTRDRIFSSHISMQGLFSDDQVGSVPDLYSMSLQIYQVR</sequence>
<evidence type="ECO:0000313" key="1">
    <source>
        <dbReference type="EMBL" id="GIX94842.1"/>
    </source>
</evidence>
<name>A0AAV4PIB0_9ARAC</name>
<accession>A0AAV4PIB0</accession>
<dbReference type="AlphaFoldDB" id="A0AAV4PIB0"/>
<comment type="caution">
    <text evidence="1">The sequence shown here is derived from an EMBL/GenBank/DDBJ whole genome shotgun (WGS) entry which is preliminary data.</text>
</comment>